<dbReference type="RefSeq" id="WP_359256233.1">
    <property type="nucleotide sequence ID" value="NZ_JBFAEG010000008.1"/>
</dbReference>
<keyword evidence="2" id="KW-1185">Reference proteome</keyword>
<evidence type="ECO:0000313" key="1">
    <source>
        <dbReference type="EMBL" id="MEU5707909.1"/>
    </source>
</evidence>
<sequence>MSTTVQPSTSTAPSTLPEQAITASLTAEIMHDLDNGQPTLVAHSGGNLGDIAEATPAQVLAKVAVQRARLDAIERLAIEYGGATSPADAEPRTWAFTHSQTGETVPVTCMQGCTINHRHDSETPSHPVDVFCWTDPFGTATLPLDTTGTPEDYTVLSTRIEVDPFATDHSRRLPFAIVEFIDEHYISGLDPDGLAAVIRTVSNQLAAMRQAHADLIRIRSEYMQRTEPQA</sequence>
<dbReference type="Proteomes" id="UP001551011">
    <property type="component" value="Unassembled WGS sequence"/>
</dbReference>
<comment type="caution">
    <text evidence="1">The sequence shown here is derived from an EMBL/GenBank/DDBJ whole genome shotgun (WGS) entry which is preliminary data.</text>
</comment>
<dbReference type="InterPro" id="IPR054202">
    <property type="entry name" value="DUF6907"/>
</dbReference>
<dbReference type="Pfam" id="PF21848">
    <property type="entry name" value="DUF6907"/>
    <property type="match status" value="1"/>
</dbReference>
<gene>
    <name evidence="1" type="ORF">AB0H04_13700</name>
</gene>
<proteinExistence type="predicted"/>
<dbReference type="EMBL" id="JBFAEG010000008">
    <property type="protein sequence ID" value="MEU5707909.1"/>
    <property type="molecule type" value="Genomic_DNA"/>
</dbReference>
<organism evidence="1 2">
    <name type="scientific">Streptomyces flaveolus</name>
    <dbReference type="NCBI Taxonomy" id="67297"/>
    <lineage>
        <taxon>Bacteria</taxon>
        <taxon>Bacillati</taxon>
        <taxon>Actinomycetota</taxon>
        <taxon>Actinomycetes</taxon>
        <taxon>Kitasatosporales</taxon>
        <taxon>Streptomycetaceae</taxon>
        <taxon>Streptomyces</taxon>
    </lineage>
</organism>
<evidence type="ECO:0000313" key="2">
    <source>
        <dbReference type="Proteomes" id="UP001551011"/>
    </source>
</evidence>
<name>A0ABV3A7J7_9ACTN</name>
<accession>A0ABV3A7J7</accession>
<protein>
    <submittedName>
        <fullName evidence="1">Uncharacterized protein</fullName>
    </submittedName>
</protein>
<reference evidence="1 2" key="1">
    <citation type="submission" date="2024-06" db="EMBL/GenBank/DDBJ databases">
        <title>The Natural Products Discovery Center: Release of the First 8490 Sequenced Strains for Exploring Actinobacteria Biosynthetic Diversity.</title>
        <authorList>
            <person name="Kalkreuter E."/>
            <person name="Kautsar S.A."/>
            <person name="Yang D."/>
            <person name="Bader C.D."/>
            <person name="Teijaro C.N."/>
            <person name="Fluegel L."/>
            <person name="Davis C.M."/>
            <person name="Simpson J.R."/>
            <person name="Lauterbach L."/>
            <person name="Steele A.D."/>
            <person name="Gui C."/>
            <person name="Meng S."/>
            <person name="Li G."/>
            <person name="Viehrig K."/>
            <person name="Ye F."/>
            <person name="Su P."/>
            <person name="Kiefer A.F."/>
            <person name="Nichols A."/>
            <person name="Cepeda A.J."/>
            <person name="Yan W."/>
            <person name="Fan B."/>
            <person name="Jiang Y."/>
            <person name="Adhikari A."/>
            <person name="Zheng C.-J."/>
            <person name="Schuster L."/>
            <person name="Cowan T.M."/>
            <person name="Smanski M.J."/>
            <person name="Chevrette M.G."/>
            <person name="De Carvalho L.P.S."/>
            <person name="Shen B."/>
        </authorList>
    </citation>
    <scope>NUCLEOTIDE SEQUENCE [LARGE SCALE GENOMIC DNA]</scope>
    <source>
        <strain evidence="1 2">NPDC020594</strain>
    </source>
</reference>